<evidence type="ECO:0000313" key="2">
    <source>
        <dbReference type="EMBL" id="PIS48466.1"/>
    </source>
</evidence>
<reference evidence="2" key="2">
    <citation type="submission" date="2017-11" db="EMBL/GenBank/DDBJ databases">
        <title>Candida auris genome assembly and annotation.</title>
        <authorList>
            <person name="Munoz J.F."/>
            <person name="Gade L.G."/>
            <person name="Chow N.A."/>
            <person name="Litvintseva A.P."/>
            <person name="Loparev V.N."/>
            <person name="Cuomo C.A."/>
        </authorList>
    </citation>
    <scope>NUCLEOTIDE SEQUENCE</scope>
    <source>
        <strain evidence="2">B8441</strain>
    </source>
</reference>
<reference evidence="1" key="4">
    <citation type="submission" date="2024-03" db="EMBL/GenBank/DDBJ databases">
        <title>Improved genome assembly of Candida auris strain B8441 and annotation of B11205.</title>
        <authorList>
            <person name="Cauldron N.C."/>
            <person name="Shea T."/>
            <person name="Cuomo C.A."/>
        </authorList>
    </citation>
    <scope>NUCLEOTIDE SEQUENCE</scope>
    <source>
        <strain evidence="1">B8441</strain>
    </source>
</reference>
<protein>
    <submittedName>
        <fullName evidence="2">Uncharacterized protein</fullName>
    </submittedName>
</protein>
<sequence length="294" mass="34872">MQQITPISTSLSRHRHFVISCESPIRPHKRSTNRRWQKAKQYVPKTFTKFHHENDYLPLWANKPYYLRLSRLKLRRLRCEGLMDQLRRDLSNTSSDSLSNNYFSEPRDYSFSQQQQLQLDHQHQQQIQELRRCQYQEYLQLQQQQQLQLEQYKQERFQQHHQETLVSLSPSLYDSEPMDIDEEYFCNIQSPVSVTINVSQISSTPAVFNNEQYNRDQENLTPLEVSDCSDIDDIECESISTDMEHEQDLDLIEANFEVIQSNNEQDSDMDGFTDFEADVDDDELNCELVALSLS</sequence>
<keyword evidence="3" id="KW-1185">Reference proteome</keyword>
<name>A0A2H0ZCY6_CANAR</name>
<dbReference type="VEuPathDB" id="FungiDB:CJI97_005243"/>
<dbReference type="VEuPathDB" id="FungiDB:B9J08_005159"/>
<accession>A0A5Q7YKC2</accession>
<organism evidence="2">
    <name type="scientific">Candidozyma auris</name>
    <name type="common">Yeast</name>
    <name type="synonym">Candida auris</name>
    <dbReference type="NCBI Taxonomy" id="498019"/>
    <lineage>
        <taxon>Eukaryota</taxon>
        <taxon>Fungi</taxon>
        <taxon>Dikarya</taxon>
        <taxon>Ascomycota</taxon>
        <taxon>Saccharomycotina</taxon>
        <taxon>Pichiomycetes</taxon>
        <taxon>Metschnikowiaceae</taxon>
        <taxon>Candidozyma</taxon>
    </lineage>
</organism>
<dbReference type="AlphaFoldDB" id="A0A2H0ZCY6"/>
<dbReference type="VEuPathDB" id="FungiDB:CJJ07_000234"/>
<accession>A0A2H0ZCY6</accession>
<evidence type="ECO:0000313" key="3">
    <source>
        <dbReference type="Proteomes" id="UP000230249"/>
    </source>
</evidence>
<dbReference type="VEuPathDB" id="FungiDB:CJI96_0003948"/>
<evidence type="ECO:0000313" key="1">
    <source>
        <dbReference type="EMBL" id="KAK8439558.1"/>
    </source>
</evidence>
<gene>
    <name evidence="2" type="ORF">B9J08_005159</name>
    <name evidence="1" type="ORF">B9J08_04042</name>
</gene>
<comment type="caution">
    <text evidence="2">The sequence shown here is derived from an EMBL/GenBank/DDBJ whole genome shotgun (WGS) entry which is preliminary data.</text>
</comment>
<reference evidence="1 3" key="3">
    <citation type="journal article" date="2018" name="Nat. Commun.">
        <title>Genomic insights into multidrug-resistance, mating and virulence in Candida auris and related emerging species.</title>
        <authorList>
            <person name="Munoz J.F."/>
            <person name="Gade L."/>
            <person name="Chow N.A."/>
            <person name="Loparev V.N."/>
            <person name="Juieng P."/>
            <person name="Berkow E.L."/>
            <person name="Farrer R.A."/>
            <person name="Litvintseva A.P."/>
            <person name="Cuomo C.A."/>
        </authorList>
    </citation>
    <scope>GENOME REANNOTATION</scope>
    <source>
        <strain evidence="1 3">B8441</strain>
    </source>
</reference>
<dbReference type="EMBL" id="PEKT03000004">
    <property type="protein sequence ID" value="KAK8439558.1"/>
    <property type="molecule type" value="Genomic_DNA"/>
</dbReference>
<dbReference type="VEuPathDB" id="FungiDB:CJJ09_004194"/>
<dbReference type="EMBL" id="PEKT02000010">
    <property type="protein sequence ID" value="PIS48466.1"/>
    <property type="molecule type" value="Genomic_DNA"/>
</dbReference>
<proteinExistence type="predicted"/>
<reference evidence="2 3" key="1">
    <citation type="journal article" date="2017" name="Clin. Infect. Dis.">
        <title>Simultaneous emergence of multidrug-resistant Candida auris on 3 continents confirmed by whole-genome sequencing and epidemiological analyses.</title>
        <authorList>
            <person name="Lockhart S.R."/>
            <person name="Etienne K.A."/>
            <person name="Vallabhaneni S."/>
            <person name="Farooqi J."/>
            <person name="Chowdhary A."/>
            <person name="Govender N.P."/>
            <person name="Colombo A.L."/>
            <person name="Calvo B."/>
            <person name="Cuomo C.A."/>
            <person name="Desjardins C.A."/>
            <person name="Berkow E.L."/>
            <person name="Castanheira M."/>
            <person name="Magobo R.E."/>
            <person name="Jabeen K."/>
            <person name="Asghar R.J."/>
            <person name="Meis J.F."/>
            <person name="Jackson B."/>
            <person name="Chiller T."/>
            <person name="Litvintseva A.P."/>
        </authorList>
    </citation>
    <scope>NUCLEOTIDE SEQUENCE [LARGE SCALE GENOMIC DNA]</scope>
    <source>
        <strain evidence="2 3">B8441</strain>
    </source>
</reference>
<dbReference type="VEuPathDB" id="FungiDB:QG37_01349"/>
<dbReference type="Proteomes" id="UP000230249">
    <property type="component" value="Unassembled WGS sequence"/>
</dbReference>